<dbReference type="InterPro" id="IPR011055">
    <property type="entry name" value="Dup_hybrid_motif"/>
</dbReference>
<evidence type="ECO:0000313" key="5">
    <source>
        <dbReference type="EMBL" id="MBH0230283.1"/>
    </source>
</evidence>
<dbReference type="Proteomes" id="UP000614490">
    <property type="component" value="Unassembled WGS sequence"/>
</dbReference>
<dbReference type="Pfam" id="PF01551">
    <property type="entry name" value="Peptidase_M23"/>
    <property type="match status" value="1"/>
</dbReference>
<dbReference type="InterPro" id="IPR050570">
    <property type="entry name" value="Cell_wall_metabolism_enzyme"/>
</dbReference>
<name>A0A931HVT0_9BACI</name>
<proteinExistence type="predicted"/>
<dbReference type="GO" id="GO:0004222">
    <property type="term" value="F:metalloendopeptidase activity"/>
    <property type="evidence" value="ECO:0007669"/>
    <property type="project" value="TreeGrafter"/>
</dbReference>
<dbReference type="PANTHER" id="PTHR21666">
    <property type="entry name" value="PEPTIDASE-RELATED"/>
    <property type="match status" value="1"/>
</dbReference>
<reference evidence="5 6" key="1">
    <citation type="journal article" date="2005" name="Int. J. Syst. Evol. Microbiol.">
        <title>Halobacillus yeomjeoni sp. nov., isolated from a marine solar saltern in Korea.</title>
        <authorList>
            <person name="Yoon J.H."/>
            <person name="Kang S.J."/>
            <person name="Lee C.H."/>
            <person name="Oh H.W."/>
            <person name="Oh T.K."/>
        </authorList>
    </citation>
    <scope>NUCLEOTIDE SEQUENCE [LARGE SCALE GENOMIC DNA]</scope>
    <source>
        <strain evidence="5 6">KCTC 3957</strain>
    </source>
</reference>
<feature type="domain" description="G5" evidence="4">
    <location>
        <begin position="241"/>
        <end position="322"/>
    </location>
</feature>
<evidence type="ECO:0000256" key="1">
    <source>
        <dbReference type="ARBA" id="ARBA00022729"/>
    </source>
</evidence>
<evidence type="ECO:0000256" key="2">
    <source>
        <dbReference type="SAM" id="MobiDB-lite"/>
    </source>
</evidence>
<dbReference type="CDD" id="cd12797">
    <property type="entry name" value="M23_peptidase"/>
    <property type="match status" value="1"/>
</dbReference>
<feature type="region of interest" description="Disordered" evidence="2">
    <location>
        <begin position="211"/>
        <end position="236"/>
    </location>
</feature>
<feature type="signal peptide" evidence="3">
    <location>
        <begin position="1"/>
        <end position="28"/>
    </location>
</feature>
<dbReference type="SMART" id="SM01208">
    <property type="entry name" value="G5"/>
    <property type="match status" value="1"/>
</dbReference>
<keyword evidence="1 3" id="KW-0732">Signal</keyword>
<sequence length="449" mass="50421">MFLYIGFSKRVAAVVFLGMLLTVGTVYAESNLQTTYHVYVDGKHVGLVDEKEKVKNYVEEKIKQTEEKNDHWDAQIQEEVSFKLERQFSPEFNNDEVMDTLEDEVTLEVDAVGLNIDGSTIAYLPTEEQAKQVEQKLKQKHVDPDTLKKLEERKAKAQEPAIQENQSEVVHVSMSEAIDREETKVSPDKLSTVEETVDLIEKGKAEVHYDLSKDHLMNKDSDGDKSEEDKVVKKSEKMSPLTEVIVKERGIKTEKVPFETEVKKTDDLYKGESEVKQKGKDGEKSISFTKVFKNGQLEKETVTKEETTKEPQNKIILEGTKVIPSRGTGDFVWPAVGGTVTSELGQRWGRMHKGIDIAGVSDRTIKAADHGKVIVAERQSGFGNKVVIDHNNGYKTIYAHLSSFDVEVGDTVKRGSKIGVMGTTGNSTGIHLHFEIHKEGNIKNPMSFY</sequence>
<feature type="chain" id="PRO_5037657858" evidence="3">
    <location>
        <begin position="29"/>
        <end position="449"/>
    </location>
</feature>
<dbReference type="Pfam" id="PF07501">
    <property type="entry name" value="G5"/>
    <property type="match status" value="1"/>
</dbReference>
<dbReference type="Gene3D" id="2.20.230.10">
    <property type="entry name" value="Resuscitation-promoting factor rpfb"/>
    <property type="match status" value="1"/>
</dbReference>
<comment type="caution">
    <text evidence="5">The sequence shown here is derived from an EMBL/GenBank/DDBJ whole genome shotgun (WGS) entry which is preliminary data.</text>
</comment>
<dbReference type="InterPro" id="IPR011098">
    <property type="entry name" value="G5_dom"/>
</dbReference>
<evidence type="ECO:0000313" key="6">
    <source>
        <dbReference type="Proteomes" id="UP000614490"/>
    </source>
</evidence>
<dbReference type="EMBL" id="JADZSC010000002">
    <property type="protein sequence ID" value="MBH0230283.1"/>
    <property type="molecule type" value="Genomic_DNA"/>
</dbReference>
<dbReference type="SUPFAM" id="SSF51261">
    <property type="entry name" value="Duplicated hybrid motif"/>
    <property type="match status" value="1"/>
</dbReference>
<dbReference type="PROSITE" id="PS51109">
    <property type="entry name" value="G5"/>
    <property type="match status" value="1"/>
</dbReference>
<dbReference type="RefSeq" id="WP_197316928.1">
    <property type="nucleotide sequence ID" value="NZ_JADZSC010000002.1"/>
</dbReference>
<dbReference type="Gene3D" id="2.70.70.10">
    <property type="entry name" value="Glucose Permease (Domain IIA)"/>
    <property type="match status" value="1"/>
</dbReference>
<evidence type="ECO:0000256" key="3">
    <source>
        <dbReference type="SAM" id="SignalP"/>
    </source>
</evidence>
<evidence type="ECO:0000259" key="4">
    <source>
        <dbReference type="PROSITE" id="PS51109"/>
    </source>
</evidence>
<organism evidence="5 6">
    <name type="scientific">Halobacillus yeomjeoni</name>
    <dbReference type="NCBI Taxonomy" id="311194"/>
    <lineage>
        <taxon>Bacteria</taxon>
        <taxon>Bacillati</taxon>
        <taxon>Bacillota</taxon>
        <taxon>Bacilli</taxon>
        <taxon>Bacillales</taxon>
        <taxon>Bacillaceae</taxon>
        <taxon>Halobacillus</taxon>
    </lineage>
</organism>
<accession>A0A931HVT0</accession>
<protein>
    <submittedName>
        <fullName evidence="5">Peptidoglycan DD-metalloendopeptidase family protein</fullName>
    </submittedName>
</protein>
<dbReference type="AlphaFoldDB" id="A0A931HVT0"/>
<keyword evidence="6" id="KW-1185">Reference proteome</keyword>
<gene>
    <name evidence="5" type="ORF">H0267_08675</name>
</gene>
<dbReference type="InterPro" id="IPR016047">
    <property type="entry name" value="M23ase_b-sheet_dom"/>
</dbReference>
<dbReference type="PANTHER" id="PTHR21666:SF270">
    <property type="entry name" value="MUREIN HYDROLASE ACTIVATOR ENVC"/>
    <property type="match status" value="1"/>
</dbReference>